<keyword evidence="1 5" id="KW-1003">Cell membrane</keyword>
<keyword evidence="7" id="KW-1185">Reference proteome</keyword>
<reference evidence="6 7" key="1">
    <citation type="submission" date="2023-01" db="EMBL/GenBank/DDBJ databases">
        <title>Novel species of the genus Asticcacaulis isolated from rivers.</title>
        <authorList>
            <person name="Lu H."/>
        </authorList>
    </citation>
    <scope>NUCLEOTIDE SEQUENCE [LARGE SCALE GENOMIC DNA]</scope>
    <source>
        <strain evidence="6 7">BYS171W</strain>
    </source>
</reference>
<dbReference type="PIRSF" id="PIRSF036466">
    <property type="entry name" value="UCP036466"/>
    <property type="match status" value="1"/>
</dbReference>
<proteinExistence type="inferred from homology"/>
<name>A0ABT5HSS7_9CAUL</name>
<evidence type="ECO:0000256" key="2">
    <source>
        <dbReference type="ARBA" id="ARBA00022692"/>
    </source>
</evidence>
<evidence type="ECO:0000256" key="5">
    <source>
        <dbReference type="HAMAP-Rule" id="MF_01361"/>
    </source>
</evidence>
<evidence type="ECO:0000313" key="7">
    <source>
        <dbReference type="Proteomes" id="UP001214854"/>
    </source>
</evidence>
<evidence type="ECO:0000256" key="4">
    <source>
        <dbReference type="ARBA" id="ARBA00023136"/>
    </source>
</evidence>
<dbReference type="RefSeq" id="WP_023460866.1">
    <property type="nucleotide sequence ID" value="NZ_JAQQKX010000005.1"/>
</dbReference>
<comment type="similarity">
    <text evidence="5">Belongs to the UPF0391 family.</text>
</comment>
<gene>
    <name evidence="6" type="ORF">PQU92_07490</name>
</gene>
<keyword evidence="2 5" id="KW-0812">Transmembrane</keyword>
<evidence type="ECO:0000256" key="1">
    <source>
        <dbReference type="ARBA" id="ARBA00022475"/>
    </source>
</evidence>
<dbReference type="EMBL" id="JAQQKX010000005">
    <property type="protein sequence ID" value="MDC7683115.1"/>
    <property type="molecule type" value="Genomic_DNA"/>
</dbReference>
<feature type="transmembrane region" description="Helical" evidence="5">
    <location>
        <begin position="34"/>
        <end position="51"/>
    </location>
</feature>
<sequence>MLRWVITFFILAVVAALFGFSGLAGTFADIAKFIAVIFVVLFIAGLVYNAITGRSANPRL</sequence>
<accession>A0ABT5HSS7</accession>
<dbReference type="Proteomes" id="UP001214854">
    <property type="component" value="Unassembled WGS sequence"/>
</dbReference>
<dbReference type="HAMAP" id="MF_01361">
    <property type="entry name" value="UPF0391"/>
    <property type="match status" value="1"/>
</dbReference>
<evidence type="ECO:0000256" key="3">
    <source>
        <dbReference type="ARBA" id="ARBA00022989"/>
    </source>
</evidence>
<comment type="caution">
    <text evidence="6">The sequence shown here is derived from an EMBL/GenBank/DDBJ whole genome shotgun (WGS) entry which is preliminary data.</text>
</comment>
<evidence type="ECO:0000313" key="6">
    <source>
        <dbReference type="EMBL" id="MDC7683115.1"/>
    </source>
</evidence>
<organism evidence="6 7">
    <name type="scientific">Asticcacaulis aquaticus</name>
    <dbReference type="NCBI Taxonomy" id="2984212"/>
    <lineage>
        <taxon>Bacteria</taxon>
        <taxon>Pseudomonadati</taxon>
        <taxon>Pseudomonadota</taxon>
        <taxon>Alphaproteobacteria</taxon>
        <taxon>Caulobacterales</taxon>
        <taxon>Caulobacteraceae</taxon>
        <taxon>Asticcacaulis</taxon>
    </lineage>
</organism>
<comment type="subcellular location">
    <subcellularLocation>
        <location evidence="5">Cell membrane</location>
        <topology evidence="5">Single-pass membrane protein</topology>
    </subcellularLocation>
</comment>
<dbReference type="InterPro" id="IPR009760">
    <property type="entry name" value="DUF1328"/>
</dbReference>
<dbReference type="Pfam" id="PF07043">
    <property type="entry name" value="DUF1328"/>
    <property type="match status" value="1"/>
</dbReference>
<protein>
    <recommendedName>
        <fullName evidence="5">UPF0391 membrane protein PQU92_07490</fullName>
    </recommendedName>
</protein>
<dbReference type="NCBIfam" id="NF010229">
    <property type="entry name" value="PRK13682.1-4"/>
    <property type="match status" value="1"/>
</dbReference>
<keyword evidence="4 5" id="KW-0472">Membrane</keyword>
<keyword evidence="3 5" id="KW-1133">Transmembrane helix</keyword>